<organism evidence="1 2">
    <name type="scientific">Artomyces pyxidatus</name>
    <dbReference type="NCBI Taxonomy" id="48021"/>
    <lineage>
        <taxon>Eukaryota</taxon>
        <taxon>Fungi</taxon>
        <taxon>Dikarya</taxon>
        <taxon>Basidiomycota</taxon>
        <taxon>Agaricomycotina</taxon>
        <taxon>Agaricomycetes</taxon>
        <taxon>Russulales</taxon>
        <taxon>Auriscalpiaceae</taxon>
        <taxon>Artomyces</taxon>
    </lineage>
</organism>
<gene>
    <name evidence="1" type="ORF">BV25DRAFT_1819965</name>
</gene>
<keyword evidence="2" id="KW-1185">Reference proteome</keyword>
<evidence type="ECO:0000313" key="1">
    <source>
        <dbReference type="EMBL" id="KAI0066848.1"/>
    </source>
</evidence>
<feature type="non-terminal residue" evidence="1">
    <location>
        <position position="1"/>
    </location>
</feature>
<name>A0ACB8TEJ1_9AGAM</name>
<reference evidence="1" key="2">
    <citation type="journal article" date="2022" name="New Phytol.">
        <title>Evolutionary transition to the ectomycorrhizal habit in the genomes of a hyperdiverse lineage of mushroom-forming fungi.</title>
        <authorList>
            <person name="Looney B."/>
            <person name="Miyauchi S."/>
            <person name="Morin E."/>
            <person name="Drula E."/>
            <person name="Courty P.E."/>
            <person name="Kohler A."/>
            <person name="Kuo A."/>
            <person name="LaButti K."/>
            <person name="Pangilinan J."/>
            <person name="Lipzen A."/>
            <person name="Riley R."/>
            <person name="Andreopoulos W."/>
            <person name="He G."/>
            <person name="Johnson J."/>
            <person name="Nolan M."/>
            <person name="Tritt A."/>
            <person name="Barry K.W."/>
            <person name="Grigoriev I.V."/>
            <person name="Nagy L.G."/>
            <person name="Hibbett D."/>
            <person name="Henrissat B."/>
            <person name="Matheny P.B."/>
            <person name="Labbe J."/>
            <person name="Martin F.M."/>
        </authorList>
    </citation>
    <scope>NUCLEOTIDE SEQUENCE</scope>
    <source>
        <strain evidence="1">HHB10654</strain>
    </source>
</reference>
<comment type="caution">
    <text evidence="1">The sequence shown here is derived from an EMBL/GenBank/DDBJ whole genome shotgun (WGS) entry which is preliminary data.</text>
</comment>
<reference evidence="1" key="1">
    <citation type="submission" date="2021-03" db="EMBL/GenBank/DDBJ databases">
        <authorList>
            <consortium name="DOE Joint Genome Institute"/>
            <person name="Ahrendt S."/>
            <person name="Looney B.P."/>
            <person name="Miyauchi S."/>
            <person name="Morin E."/>
            <person name="Drula E."/>
            <person name="Courty P.E."/>
            <person name="Chicoki N."/>
            <person name="Fauchery L."/>
            <person name="Kohler A."/>
            <person name="Kuo A."/>
            <person name="Labutti K."/>
            <person name="Pangilinan J."/>
            <person name="Lipzen A."/>
            <person name="Riley R."/>
            <person name="Andreopoulos W."/>
            <person name="He G."/>
            <person name="Johnson J."/>
            <person name="Barry K.W."/>
            <person name="Grigoriev I.V."/>
            <person name="Nagy L."/>
            <person name="Hibbett D."/>
            <person name="Henrissat B."/>
            <person name="Matheny P.B."/>
            <person name="Labbe J."/>
            <person name="Martin F."/>
        </authorList>
    </citation>
    <scope>NUCLEOTIDE SEQUENCE</scope>
    <source>
        <strain evidence="1">HHB10654</strain>
    </source>
</reference>
<accession>A0ACB8TEJ1</accession>
<proteinExistence type="predicted"/>
<protein>
    <submittedName>
        <fullName evidence="1">Uncharacterized protein</fullName>
    </submittedName>
</protein>
<evidence type="ECO:0000313" key="2">
    <source>
        <dbReference type="Proteomes" id="UP000814140"/>
    </source>
</evidence>
<dbReference type="Proteomes" id="UP000814140">
    <property type="component" value="Unassembled WGS sequence"/>
</dbReference>
<dbReference type="EMBL" id="MU277191">
    <property type="protein sequence ID" value="KAI0066848.1"/>
    <property type="molecule type" value="Genomic_DNA"/>
</dbReference>
<sequence>VSVMSLPTYEPRSDARSRSTSPIAPQHALQTRTAPSATTPPALAPPTHAAAGAHLTGRALRRTLCTAVTAPAPPGPARIIRAHKRCGGPPVDRREPLALGSFEDRIALSHNPRSFQCTLAPPPTRRADASPAPRAYEAAGTHAVP</sequence>